<dbReference type="Proteomes" id="UP000192257">
    <property type="component" value="Unassembled WGS sequence"/>
</dbReference>
<dbReference type="GeneID" id="39985321"/>
<dbReference type="AlphaFoldDB" id="A0A1X0NXI8"/>
<dbReference type="EMBL" id="NBCO01000013">
    <property type="protein sequence ID" value="ORC89321.1"/>
    <property type="molecule type" value="Genomic_DNA"/>
</dbReference>
<proteinExistence type="predicted"/>
<dbReference type="RefSeq" id="XP_028883387.1">
    <property type="nucleotide sequence ID" value="XM_029025541.1"/>
</dbReference>
<accession>A0A1X0NXI8</accession>
<keyword evidence="1" id="KW-0812">Transmembrane</keyword>
<gene>
    <name evidence="2" type="ORF">TM35_000133250</name>
</gene>
<evidence type="ECO:0000313" key="3">
    <source>
        <dbReference type="Proteomes" id="UP000192257"/>
    </source>
</evidence>
<keyword evidence="1" id="KW-0472">Membrane</keyword>
<keyword evidence="1" id="KW-1133">Transmembrane helix</keyword>
<keyword evidence="3" id="KW-1185">Reference proteome</keyword>
<evidence type="ECO:0000256" key="1">
    <source>
        <dbReference type="SAM" id="Phobius"/>
    </source>
</evidence>
<protein>
    <submittedName>
        <fullName evidence="2">Uncharacterized protein</fullName>
    </submittedName>
</protein>
<dbReference type="VEuPathDB" id="TriTrypDB:TM35_000133250"/>
<feature type="non-terminal residue" evidence="2">
    <location>
        <position position="1"/>
    </location>
</feature>
<name>A0A1X0NXI8_9TRYP</name>
<evidence type="ECO:0000313" key="2">
    <source>
        <dbReference type="EMBL" id="ORC89321.1"/>
    </source>
</evidence>
<organism evidence="2 3">
    <name type="scientific">Trypanosoma theileri</name>
    <dbReference type="NCBI Taxonomy" id="67003"/>
    <lineage>
        <taxon>Eukaryota</taxon>
        <taxon>Discoba</taxon>
        <taxon>Euglenozoa</taxon>
        <taxon>Kinetoplastea</taxon>
        <taxon>Metakinetoplastina</taxon>
        <taxon>Trypanosomatida</taxon>
        <taxon>Trypanosomatidae</taxon>
        <taxon>Trypanosoma</taxon>
    </lineage>
</organism>
<reference evidence="2 3" key="1">
    <citation type="submission" date="2017-03" db="EMBL/GenBank/DDBJ databases">
        <title>An alternative strategy for trypanosome survival in the mammalian bloodstream revealed through genome and transcriptome analysis of the ubiquitous bovine parasite Trypanosoma (Megatrypanum) theileri.</title>
        <authorList>
            <person name="Kelly S."/>
            <person name="Ivens A."/>
            <person name="Mott A."/>
            <person name="O'Neill E."/>
            <person name="Emms D."/>
            <person name="Macleod O."/>
            <person name="Voorheis P."/>
            <person name="Matthews J."/>
            <person name="Matthews K."/>
            <person name="Carrington M."/>
        </authorList>
    </citation>
    <scope>NUCLEOTIDE SEQUENCE [LARGE SCALE GENOMIC DNA]</scope>
    <source>
        <strain evidence="2">Edinburgh</strain>
    </source>
</reference>
<comment type="caution">
    <text evidence="2">The sequence shown here is derived from an EMBL/GenBank/DDBJ whole genome shotgun (WGS) entry which is preliminary data.</text>
</comment>
<sequence length="143" mass="15693">PNSPSVDVDILSLYSLYKLGADKVTFCFVASNVTFNGSRYVWSHDVREPFLPESDSAVAPSSNKLSVGAIVGIVIAVVVVLVIVAVILYCVLLRRRQQQEKQRREKVQMYAVHSQSTSKTTTVETTSNSFTNSIFSCSVVATE</sequence>
<feature type="transmembrane region" description="Helical" evidence="1">
    <location>
        <begin position="69"/>
        <end position="93"/>
    </location>
</feature>